<comment type="caution">
    <text evidence="2">The sequence shown here is derived from an EMBL/GenBank/DDBJ whole genome shotgun (WGS) entry which is preliminary data.</text>
</comment>
<sequence length="907" mass="107286">MTNSSCNGSACSLNVKHVATLFEEVQNRYVTKLASIDEKNIQIDERYKQKLSVYENYVKDLSVQTRLLLQSLDELEKEANQRVTLLENKLKKTHATLQSNYSLSDVTKTVSTVEAEKWKLTHDNLDLKHDLDSLVSFINHAKRTGRWETKKLNLIHIPYEKIVGVTSDDLSKTVVNPLSNELKYRNDRIEILQKENDQLRQIQNDLTKKMSGNTKHGTISSFLSEDGVSDKNVILAQKVDDLRQKLADECQKSEICKMELRLKTNELKECNQDFLIRKQKYDEHINDLSSKLKLITDRYQEMTSTLNQDSKLKKQNIEQLQLQLETLSNERKHLTEELTETDRKCRAKDSLIHDLEFEIQNLKRIFEDKNNSTVIDSQIIQKSDYDKLEQELRSTKKRFDDISYELKTKDAINNKLEQEIRSLKKMLDEQIQNIQFKETDTDQLHSEIRSLKRLCDERADEIHKKECEYRSCQEYLLSEKTKYTTLDTELKTLKDQHQSTIVQLEVVKRETSTLKHHYDEKNKLYFDLEKRSHLLETKLLETMELIDSRNKTLFDYEQDMSKLKHELTLKYKELNDKQYHIQELEQMVIDKSAEVALLNETLETGLTKTQHREKYAEDNVIKAQNDIKILQREIRHMSENLVEYERSNNVLSEQVEQLTEDLRLKQEELQQVQKSYTKQLNTKQDQLIRYDENLHAAEIKSNYAKEEIRLQEREISRLRTIEEEHENKVKLLQQELCTVQEHKDSAMNNFERTETELRNVKLNRDDELKRYSLEIEKLTNEMAELKVNEIQLLKQMDELNQNLSSVNNEQINCKQQNENYRTEIEHLEKVVCDETETTSKLSSKVSLLTHQLDDVQKRYQDTVKQLEDVRLQLKSSLMTNDTLKSELNHIKLLNQEYINKLLANESD</sequence>
<reference evidence="2" key="1">
    <citation type="submission" date="2021-02" db="EMBL/GenBank/DDBJ databases">
        <authorList>
            <person name="Nowell W R."/>
        </authorList>
    </citation>
    <scope>NUCLEOTIDE SEQUENCE</scope>
</reference>
<evidence type="ECO:0000313" key="2">
    <source>
        <dbReference type="EMBL" id="CAF0879691.1"/>
    </source>
</evidence>
<feature type="coiled-coil region" evidence="1">
    <location>
        <begin position="58"/>
        <end position="92"/>
    </location>
</feature>
<gene>
    <name evidence="2" type="ORF">OVA965_LOCUS8555</name>
    <name evidence="3" type="ORF">TMI583_LOCUS8551</name>
</gene>
<proteinExistence type="predicted"/>
<dbReference type="AlphaFoldDB" id="A0A8S2D557"/>
<dbReference type="EMBL" id="CAJOBA010002904">
    <property type="protein sequence ID" value="CAF3663530.1"/>
    <property type="molecule type" value="Genomic_DNA"/>
</dbReference>
<organism evidence="2 4">
    <name type="scientific">Didymodactylos carnosus</name>
    <dbReference type="NCBI Taxonomy" id="1234261"/>
    <lineage>
        <taxon>Eukaryota</taxon>
        <taxon>Metazoa</taxon>
        <taxon>Spiralia</taxon>
        <taxon>Gnathifera</taxon>
        <taxon>Rotifera</taxon>
        <taxon>Eurotatoria</taxon>
        <taxon>Bdelloidea</taxon>
        <taxon>Philodinida</taxon>
        <taxon>Philodinidae</taxon>
        <taxon>Didymodactylos</taxon>
    </lineage>
</organism>
<protein>
    <submittedName>
        <fullName evidence="2">Uncharacterized protein</fullName>
    </submittedName>
</protein>
<feature type="coiled-coil region" evidence="1">
    <location>
        <begin position="581"/>
        <end position="816"/>
    </location>
</feature>
<feature type="coiled-coil region" evidence="1">
    <location>
        <begin position="310"/>
        <end position="440"/>
    </location>
</feature>
<evidence type="ECO:0000313" key="3">
    <source>
        <dbReference type="EMBL" id="CAF3663530.1"/>
    </source>
</evidence>
<dbReference type="EMBL" id="CAJNOK010002903">
    <property type="protein sequence ID" value="CAF0879691.1"/>
    <property type="molecule type" value="Genomic_DNA"/>
</dbReference>
<evidence type="ECO:0000256" key="1">
    <source>
        <dbReference type="SAM" id="Coils"/>
    </source>
</evidence>
<evidence type="ECO:0000313" key="4">
    <source>
        <dbReference type="Proteomes" id="UP000677228"/>
    </source>
</evidence>
<name>A0A8S2D557_9BILA</name>
<dbReference type="Proteomes" id="UP000682733">
    <property type="component" value="Unassembled WGS sequence"/>
</dbReference>
<keyword evidence="1" id="KW-0175">Coiled coil</keyword>
<accession>A0A8S2D557</accession>
<dbReference type="Proteomes" id="UP000677228">
    <property type="component" value="Unassembled WGS sequence"/>
</dbReference>